<organism evidence="4 5">
    <name type="scientific">Tagetes erecta</name>
    <name type="common">African marigold</name>
    <dbReference type="NCBI Taxonomy" id="13708"/>
    <lineage>
        <taxon>Eukaryota</taxon>
        <taxon>Viridiplantae</taxon>
        <taxon>Streptophyta</taxon>
        <taxon>Embryophyta</taxon>
        <taxon>Tracheophyta</taxon>
        <taxon>Spermatophyta</taxon>
        <taxon>Magnoliopsida</taxon>
        <taxon>eudicotyledons</taxon>
        <taxon>Gunneridae</taxon>
        <taxon>Pentapetalae</taxon>
        <taxon>asterids</taxon>
        <taxon>campanulids</taxon>
        <taxon>Asterales</taxon>
        <taxon>Asteraceae</taxon>
        <taxon>Asteroideae</taxon>
        <taxon>Heliantheae alliance</taxon>
        <taxon>Tageteae</taxon>
        <taxon>Tagetes</taxon>
    </lineage>
</organism>
<dbReference type="EMBL" id="JAUHHV010000003">
    <property type="protein sequence ID" value="KAK1430018.1"/>
    <property type="molecule type" value="Genomic_DNA"/>
</dbReference>
<evidence type="ECO:0000313" key="4">
    <source>
        <dbReference type="EMBL" id="KAK1430018.1"/>
    </source>
</evidence>
<evidence type="ECO:0000256" key="2">
    <source>
        <dbReference type="SAM" id="MobiDB-lite"/>
    </source>
</evidence>
<evidence type="ECO:0000259" key="3">
    <source>
        <dbReference type="PROSITE" id="PS50102"/>
    </source>
</evidence>
<dbReference type="PANTHER" id="PTHR34427:SF5">
    <property type="entry name" value="DUF4283 DOMAIN-CONTAINING PROTEIN"/>
    <property type="match status" value="1"/>
</dbReference>
<dbReference type="Proteomes" id="UP001229421">
    <property type="component" value="Unassembled WGS sequence"/>
</dbReference>
<dbReference type="Pfam" id="PF00076">
    <property type="entry name" value="RRM_1"/>
    <property type="match status" value="1"/>
</dbReference>
<feature type="region of interest" description="Disordered" evidence="2">
    <location>
        <begin position="536"/>
        <end position="566"/>
    </location>
</feature>
<feature type="region of interest" description="Disordered" evidence="2">
    <location>
        <begin position="1"/>
        <end position="30"/>
    </location>
</feature>
<dbReference type="SUPFAM" id="SSF54928">
    <property type="entry name" value="RNA-binding domain, RBD"/>
    <property type="match status" value="1"/>
</dbReference>
<dbReference type="SMART" id="SM00360">
    <property type="entry name" value="RRM"/>
    <property type="match status" value="1"/>
</dbReference>
<protein>
    <recommendedName>
        <fullName evidence="3">RRM domain-containing protein</fullName>
    </recommendedName>
</protein>
<keyword evidence="5" id="KW-1185">Reference proteome</keyword>
<evidence type="ECO:0000256" key="1">
    <source>
        <dbReference type="PROSITE-ProRule" id="PRU00176"/>
    </source>
</evidence>
<name>A0AAD8KVX6_TARER</name>
<dbReference type="InterPro" id="IPR012677">
    <property type="entry name" value="Nucleotide-bd_a/b_plait_sf"/>
</dbReference>
<dbReference type="CDD" id="cd00590">
    <property type="entry name" value="RRM_SF"/>
    <property type="match status" value="1"/>
</dbReference>
<feature type="compositionally biased region" description="Polar residues" evidence="2">
    <location>
        <begin position="388"/>
        <end position="397"/>
    </location>
</feature>
<dbReference type="GO" id="GO:0003723">
    <property type="term" value="F:RNA binding"/>
    <property type="evidence" value="ECO:0007669"/>
    <property type="project" value="UniProtKB-UniRule"/>
</dbReference>
<proteinExistence type="predicted"/>
<evidence type="ECO:0000313" key="5">
    <source>
        <dbReference type="Proteomes" id="UP001229421"/>
    </source>
</evidence>
<dbReference type="InterPro" id="IPR035979">
    <property type="entry name" value="RBD_domain_sf"/>
</dbReference>
<keyword evidence="1" id="KW-0694">RNA-binding</keyword>
<dbReference type="Gene3D" id="3.30.70.330">
    <property type="match status" value="1"/>
</dbReference>
<feature type="region of interest" description="Disordered" evidence="2">
    <location>
        <begin position="379"/>
        <end position="412"/>
    </location>
</feature>
<dbReference type="PANTHER" id="PTHR34427">
    <property type="entry name" value="DUF4283 DOMAIN PROTEIN"/>
    <property type="match status" value="1"/>
</dbReference>
<dbReference type="InterPro" id="IPR000504">
    <property type="entry name" value="RRM_dom"/>
</dbReference>
<dbReference type="PROSITE" id="PS50102">
    <property type="entry name" value="RRM"/>
    <property type="match status" value="1"/>
</dbReference>
<dbReference type="AlphaFoldDB" id="A0AAD8KVX6"/>
<gene>
    <name evidence="4" type="ORF">QVD17_12460</name>
</gene>
<accession>A0AAD8KVX6</accession>
<comment type="caution">
    <text evidence="4">The sequence shown here is derived from an EMBL/GenBank/DDBJ whole genome shotgun (WGS) entry which is preliminary data.</text>
</comment>
<reference evidence="4" key="1">
    <citation type="journal article" date="2023" name="bioRxiv">
        <title>Improved chromosome-level genome assembly for marigold (Tagetes erecta).</title>
        <authorList>
            <person name="Jiang F."/>
            <person name="Yuan L."/>
            <person name="Wang S."/>
            <person name="Wang H."/>
            <person name="Xu D."/>
            <person name="Wang A."/>
            <person name="Fan W."/>
        </authorList>
    </citation>
    <scope>NUCLEOTIDE SEQUENCE</scope>
    <source>
        <strain evidence="4">WSJ</strain>
        <tissue evidence="4">Leaf</tissue>
    </source>
</reference>
<sequence>MAREKEDQGVHPATLEDLRRRKKEERQKIQERKTISANEWARRVRVKRIREEVEYKDKVSYYISNLPHGCTTGALWHVFGCHPNLMDICIPPKKDSRGSTFGFLRFVDVTEPENFKNALAKTMVDGRKIRIFISRYGRPNWEGVRKEQHNQRSGKHAVPEKVTEASANRSGYGQVIHSHGEKGKKSYLEAAKVQKPSNPLSQISVTNNDSSSLLASSLVGTTHSMAIMENLEFYLNTSNGPCDCTARYLGGLQVLLSFDDEEEAAKYLGRTEKGWKSIFSSLETWEKSNTNYQRIVWTNIYGIPPHLFNGKLCESIAKDYGKIAQDSKASLSSGNLSYGRVAIITDSLEKIDKIIRVNHAGINFSCRIQEDATPWIPKFLRKDDGQKKSSSTGSDSGMTPGYNPPENAPTKPLATIYDTEFEESIASRSEELDRLDFNAARDIFSVFMITQSDWDSHSWEQHVENSLHNEGIENPVVGQDSYAKSTEVHLPVAGNQGYHPPGPSNPLMDLNTHVECLNESVGSDPFGLGPIIEQVMANGPDSKDASEDSGLSARNHLPTRDSTKRAMRRKKNILKIPDLNEELCCFSNLKLSRRLMCRQRNQFKKKGKVVKSFSTGMEPDEGSCSNAQSSSQIPLNSGLPDLCHSASPELQNPTAVSCEGMGESETMVISNDSGDPHPHENASMEEQQLRIRQVNEEVNNTILINAMVQINLEGHREELKKAIMNEGVIDGNQ</sequence>
<feature type="domain" description="RRM" evidence="3">
    <location>
        <begin position="59"/>
        <end position="136"/>
    </location>
</feature>